<protein>
    <submittedName>
        <fullName evidence="5">Transposase</fullName>
    </submittedName>
</protein>
<evidence type="ECO:0000256" key="1">
    <source>
        <dbReference type="ARBA" id="ARBA00023125"/>
    </source>
</evidence>
<dbReference type="Pfam" id="PF13340">
    <property type="entry name" value="DUF4096"/>
    <property type="match status" value="1"/>
</dbReference>
<feature type="coiled-coil region" evidence="3">
    <location>
        <begin position="98"/>
        <end position="125"/>
    </location>
</feature>
<accession>A0ABV4SGA1</accession>
<proteinExistence type="predicted"/>
<evidence type="ECO:0000256" key="2">
    <source>
        <dbReference type="ARBA" id="ARBA00023172"/>
    </source>
</evidence>
<dbReference type="PANTHER" id="PTHR30461">
    <property type="entry name" value="DNA-INVERTASE FROM LAMBDOID PROPHAGE"/>
    <property type="match status" value="1"/>
</dbReference>
<evidence type="ECO:0000313" key="5">
    <source>
        <dbReference type="EMBL" id="MFA3835993.1"/>
    </source>
</evidence>
<comment type="caution">
    <text evidence="5">The sequence shown here is derived from an EMBL/GenBank/DDBJ whole genome shotgun (WGS) entry which is preliminary data.</text>
</comment>
<keyword evidence="1" id="KW-0238">DNA-binding</keyword>
<organism evidence="5 6">
    <name type="scientific">Streptomyces aureus</name>
    <dbReference type="NCBI Taxonomy" id="193461"/>
    <lineage>
        <taxon>Bacteria</taxon>
        <taxon>Bacillati</taxon>
        <taxon>Actinomycetota</taxon>
        <taxon>Actinomycetes</taxon>
        <taxon>Kitasatosporales</taxon>
        <taxon>Streptomycetaceae</taxon>
        <taxon>Streptomyces</taxon>
    </lineage>
</organism>
<gene>
    <name evidence="5" type="ORF">ACEG43_07365</name>
</gene>
<dbReference type="PANTHER" id="PTHR30461:SF2">
    <property type="entry name" value="SERINE RECOMBINASE PINE-RELATED"/>
    <property type="match status" value="1"/>
</dbReference>
<feature type="domain" description="Insertion element IS402-like" evidence="4">
    <location>
        <begin position="196"/>
        <end position="267"/>
    </location>
</feature>
<name>A0ABV4SGA1_9ACTN</name>
<dbReference type="EMBL" id="JBGOSP010000003">
    <property type="protein sequence ID" value="MFA3835993.1"/>
    <property type="molecule type" value="Genomic_DNA"/>
</dbReference>
<keyword evidence="3" id="KW-0175">Coiled coil</keyword>
<keyword evidence="6" id="KW-1185">Reference proteome</keyword>
<dbReference type="Proteomes" id="UP001571476">
    <property type="component" value="Unassembled WGS sequence"/>
</dbReference>
<reference evidence="5 6" key="1">
    <citation type="submission" date="2024-08" db="EMBL/GenBank/DDBJ databases">
        <title>Genome sequence of Streptomyces aureus CACIA-1.46HGO.</title>
        <authorList>
            <person name="Evangelista-Martinez Z."/>
        </authorList>
    </citation>
    <scope>NUCLEOTIDE SEQUENCE [LARGE SCALE GENOMIC DNA]</scope>
    <source>
        <strain evidence="5 6">CACIA-1.46HGO</strain>
    </source>
</reference>
<evidence type="ECO:0000256" key="3">
    <source>
        <dbReference type="SAM" id="Coils"/>
    </source>
</evidence>
<dbReference type="RefSeq" id="WP_372562077.1">
    <property type="nucleotide sequence ID" value="NZ_JBGOSP010000003.1"/>
</dbReference>
<evidence type="ECO:0000259" key="4">
    <source>
        <dbReference type="Pfam" id="PF13340"/>
    </source>
</evidence>
<dbReference type="InterPro" id="IPR050639">
    <property type="entry name" value="SSR_resolvase"/>
</dbReference>
<sequence length="322" mass="35735">MYRCSGKIETHAGAKVCTCAQVDADALETKVWSEVCGLLQDPARLTAMAMDWLDMATGQQANHAERIKDLAQKIEAQDKAIATLMVVAAQSGQSPEAIGLATKTLQNERTELVKLREEALVWQREGDLAQRRAHDLQALADVARTRMKDMTLQEKAEICDLLDLKVTLNGPVPKKVRADDTLTAWFRERGRGVPVLTDIAWDRVKGIFEGADRRQRKDRLPHRKVLEAVLLKARTGKPWKELPEEYGKTAGLMTRYQRWVAGGLFGQAMDKLTECESTPPLDAYPLPPLLVEGKIDPRLLIRVPAAPEGTGTSARVRSHGNS</sequence>
<keyword evidence="2" id="KW-0233">DNA recombination</keyword>
<dbReference type="InterPro" id="IPR025161">
    <property type="entry name" value="IS402-like_dom"/>
</dbReference>
<evidence type="ECO:0000313" key="6">
    <source>
        <dbReference type="Proteomes" id="UP001571476"/>
    </source>
</evidence>